<dbReference type="GO" id="GO:0000287">
    <property type="term" value="F:magnesium ion binding"/>
    <property type="evidence" value="ECO:0007669"/>
    <property type="project" value="UniProtKB-ARBA"/>
</dbReference>
<dbReference type="GO" id="GO:0006979">
    <property type="term" value="P:response to oxidative stress"/>
    <property type="evidence" value="ECO:0007669"/>
    <property type="project" value="TreeGrafter"/>
</dbReference>
<accession>A0A1X1UIS3</accession>
<dbReference type="InterPro" id="IPR019752">
    <property type="entry name" value="Pyrv/ketoisovalerate_OxRed_cat"/>
</dbReference>
<feature type="domain" description="Pyruvate flavodoxin/ferredoxin oxidoreductase pyrimidine binding" evidence="4">
    <location>
        <begin position="276"/>
        <end position="486"/>
    </location>
</feature>
<dbReference type="Gene3D" id="3.40.50.970">
    <property type="match status" value="1"/>
</dbReference>
<sequence>MEGGDVGPSDNGARSESHTTAAPERRKLEQVVIRFAGDSGDGMQLTGDRFTSEAAVFGNDLATQPNYPAEIRAPAGTLPGVSSFQIQIADYDILTAGDRPDVLVAMNPAALKANLGDLPRGGLVIVNSDEFTKRNLAKVGYEADPLESGELSDYVVQAVPMTTLTLGAVEPIGASKKDGQRAKNMFALGLLSWMYGRPIQTSENFIREKFAGKPDIAETNVLALKAGWNYGETTEAFATTYEVSRAVLPAGEYRQISGNTAMAYGIVAAGQLADIPVVLGSYPITPASDILHELSKHKNFNVITFQAEDEIGGVCAALGAAYGGALGVTSTSGPGLSLKAEAIGLGVMTELPMLIIDVQRAGPSTGMPTKTEQADLMQAMYGRNGESPVAVLAPCSPSDCFETAIEAVRIAVSYHTPVIVLSDGAIANGSEPWRIPDVDALEPIEHTFAKPDEPFQPYARDPETLARQFAIPGTPGLEHRIGGLECANGSGNISYDPANHELMVRLREAKIDGIRVPDLEVDDPTGDAELLLIGWGSTYGPIGEACRRARRNGIKVAHAHLRHLRPFPANLGEVLRRYPQVVAPEMNMGQLALLLRGKYLVDVQSVTKVQGVSFLADEVGRVIRAALGGTLAEIEQDKTMVARLAAATVGSGVGAEV</sequence>
<evidence type="ECO:0000256" key="1">
    <source>
        <dbReference type="ARBA" id="ARBA00023002"/>
    </source>
</evidence>
<reference evidence="6 7" key="1">
    <citation type="submission" date="2016-01" db="EMBL/GenBank/DDBJ databases">
        <title>The new phylogeny of the genus Mycobacterium.</title>
        <authorList>
            <person name="Tarcisio F."/>
            <person name="Conor M."/>
            <person name="Antonella G."/>
            <person name="Elisabetta G."/>
            <person name="Giulia F.S."/>
            <person name="Sara T."/>
            <person name="Anna F."/>
            <person name="Clotilde B."/>
            <person name="Roberto B."/>
            <person name="Veronica D.S."/>
            <person name="Fabio R."/>
            <person name="Monica P."/>
            <person name="Olivier J."/>
            <person name="Enrico T."/>
            <person name="Nicola S."/>
        </authorList>
    </citation>
    <scope>NUCLEOTIDE SEQUENCE [LARGE SCALE GENOMIC DNA]</scope>
    <source>
        <strain evidence="6 7">DSM 45731</strain>
    </source>
</reference>
<dbReference type="InterPro" id="IPR033412">
    <property type="entry name" value="PFOR_II"/>
</dbReference>
<dbReference type="InterPro" id="IPR009014">
    <property type="entry name" value="Transketo_C/PFOR_II"/>
</dbReference>
<dbReference type="Pfam" id="PF17147">
    <property type="entry name" value="PFOR_II"/>
    <property type="match status" value="1"/>
</dbReference>
<dbReference type="GO" id="GO:0016903">
    <property type="term" value="F:oxidoreductase activity, acting on the aldehyde or oxo group of donors"/>
    <property type="evidence" value="ECO:0007669"/>
    <property type="project" value="InterPro"/>
</dbReference>
<dbReference type="STRING" id="1260918.AWC06_00490"/>
<dbReference type="CDD" id="cd07034">
    <property type="entry name" value="TPP_PYR_PFOR_IOR-alpha_like"/>
    <property type="match status" value="1"/>
</dbReference>
<dbReference type="SUPFAM" id="SSF52518">
    <property type="entry name" value="Thiamin diphosphate-binding fold (THDP-binding)"/>
    <property type="match status" value="1"/>
</dbReference>
<organism evidence="6 7">
    <name type="scientific">Mycobacterium fragae</name>
    <dbReference type="NCBI Taxonomy" id="1260918"/>
    <lineage>
        <taxon>Bacteria</taxon>
        <taxon>Bacillati</taxon>
        <taxon>Actinomycetota</taxon>
        <taxon>Actinomycetes</taxon>
        <taxon>Mycobacteriales</taxon>
        <taxon>Mycobacteriaceae</taxon>
        <taxon>Mycobacterium</taxon>
    </lineage>
</organism>
<proteinExistence type="predicted"/>
<evidence type="ECO:0000259" key="5">
    <source>
        <dbReference type="Pfam" id="PF17147"/>
    </source>
</evidence>
<name>A0A1X1UIS3_9MYCO</name>
<dbReference type="InterPro" id="IPR002869">
    <property type="entry name" value="Pyrv_flavodox_OxRed_cen"/>
</dbReference>
<dbReference type="InterPro" id="IPR002880">
    <property type="entry name" value="Pyrv_Fd/Flavodoxin_OxRdtase_N"/>
</dbReference>
<evidence type="ECO:0000259" key="3">
    <source>
        <dbReference type="Pfam" id="PF01558"/>
    </source>
</evidence>
<dbReference type="Proteomes" id="UP000194000">
    <property type="component" value="Unassembled WGS sequence"/>
</dbReference>
<dbReference type="InterPro" id="IPR029061">
    <property type="entry name" value="THDP-binding"/>
</dbReference>
<dbReference type="PANTHER" id="PTHR32154">
    <property type="entry name" value="PYRUVATE-FLAVODOXIN OXIDOREDUCTASE-RELATED"/>
    <property type="match status" value="1"/>
</dbReference>
<feature type="domain" description="Pyruvate/ketoisovalerate oxidoreductase catalytic" evidence="3">
    <location>
        <begin position="40"/>
        <end position="227"/>
    </location>
</feature>
<dbReference type="InterPro" id="IPR022367">
    <property type="entry name" value="2-oxoacid/accept_OxRdtase_asu"/>
</dbReference>
<dbReference type="AlphaFoldDB" id="A0A1X1UIS3"/>
<dbReference type="FunFam" id="3.40.50.920:FF:000009">
    <property type="entry name" value="2-oxoglutarate ferredoxin oxidoreductase subunit alpha"/>
    <property type="match status" value="1"/>
</dbReference>
<keyword evidence="7" id="KW-1185">Reference proteome</keyword>
<feature type="compositionally biased region" description="Basic and acidic residues" evidence="2">
    <location>
        <begin position="13"/>
        <end position="28"/>
    </location>
</feature>
<dbReference type="SUPFAM" id="SSF53323">
    <property type="entry name" value="Pyruvate-ferredoxin oxidoreductase, PFOR, domain III"/>
    <property type="match status" value="1"/>
</dbReference>
<dbReference type="InterPro" id="IPR050722">
    <property type="entry name" value="Pyruvate:ferred/Flavod_OxRd"/>
</dbReference>
<dbReference type="SUPFAM" id="SSF52922">
    <property type="entry name" value="TK C-terminal domain-like"/>
    <property type="match status" value="1"/>
</dbReference>
<feature type="region of interest" description="Disordered" evidence="2">
    <location>
        <begin position="1"/>
        <end position="28"/>
    </location>
</feature>
<dbReference type="FunFam" id="3.40.920.10:FF:000002">
    <property type="entry name" value="2-oxoglutarate oxidoreductase, alpha subunit"/>
    <property type="match status" value="1"/>
</dbReference>
<dbReference type="NCBIfam" id="TIGR03710">
    <property type="entry name" value="OAFO_sf"/>
    <property type="match status" value="1"/>
</dbReference>
<evidence type="ECO:0000259" key="4">
    <source>
        <dbReference type="Pfam" id="PF01855"/>
    </source>
</evidence>
<comment type="caution">
    <text evidence="6">The sequence shown here is derived from an EMBL/GenBank/DDBJ whole genome shotgun (WGS) entry which is preliminary data.</text>
</comment>
<dbReference type="RefSeq" id="WP_085199540.1">
    <property type="nucleotide sequence ID" value="NZ_JACKVI010000012.1"/>
</dbReference>
<dbReference type="Gene3D" id="3.40.920.10">
    <property type="entry name" value="Pyruvate-ferredoxin oxidoreductase, PFOR, domain III"/>
    <property type="match status" value="1"/>
</dbReference>
<dbReference type="PANTHER" id="PTHR32154:SF20">
    <property type="entry name" value="2-OXOGLUTARATE OXIDOREDUCTASE SUBUNIT KORA"/>
    <property type="match status" value="1"/>
</dbReference>
<dbReference type="FunFam" id="3.40.50.970:FF:000022">
    <property type="entry name" value="2-oxoglutarate ferredoxin oxidoreductase alpha subunit"/>
    <property type="match status" value="1"/>
</dbReference>
<feature type="domain" description="Pyruvate:ferredoxin oxidoreductase core" evidence="5">
    <location>
        <begin position="528"/>
        <end position="623"/>
    </location>
</feature>
<evidence type="ECO:0000313" key="6">
    <source>
        <dbReference type="EMBL" id="ORV56735.1"/>
    </source>
</evidence>
<protein>
    <submittedName>
        <fullName evidence="6">2-oxoglutarate ferredoxin oxidoreductase subunit alpha</fullName>
    </submittedName>
</protein>
<dbReference type="EMBL" id="LQOW01000031">
    <property type="protein sequence ID" value="ORV56735.1"/>
    <property type="molecule type" value="Genomic_DNA"/>
</dbReference>
<gene>
    <name evidence="6" type="ORF">AWC06_00490</name>
</gene>
<dbReference type="Gene3D" id="3.40.50.920">
    <property type="match status" value="1"/>
</dbReference>
<dbReference type="Pfam" id="PF01855">
    <property type="entry name" value="POR_N"/>
    <property type="match status" value="1"/>
</dbReference>
<evidence type="ECO:0000313" key="7">
    <source>
        <dbReference type="Proteomes" id="UP000194000"/>
    </source>
</evidence>
<keyword evidence="1" id="KW-0560">Oxidoreductase</keyword>
<evidence type="ECO:0000256" key="2">
    <source>
        <dbReference type="SAM" id="MobiDB-lite"/>
    </source>
</evidence>
<dbReference type="Pfam" id="PF01558">
    <property type="entry name" value="POR"/>
    <property type="match status" value="1"/>
</dbReference>